<reference evidence="2 3" key="1">
    <citation type="journal article" date="2023" name="G3 (Bethesda)">
        <title>A chromosome-length genome assembly and annotation of blackberry (Rubus argutus, cv. 'Hillquist').</title>
        <authorList>
            <person name="Bruna T."/>
            <person name="Aryal R."/>
            <person name="Dudchenko O."/>
            <person name="Sargent D.J."/>
            <person name="Mead D."/>
            <person name="Buti M."/>
            <person name="Cavallini A."/>
            <person name="Hytonen T."/>
            <person name="Andres J."/>
            <person name="Pham M."/>
            <person name="Weisz D."/>
            <person name="Mascagni F."/>
            <person name="Usai G."/>
            <person name="Natali L."/>
            <person name="Bassil N."/>
            <person name="Fernandez G.E."/>
            <person name="Lomsadze A."/>
            <person name="Armour M."/>
            <person name="Olukolu B."/>
            <person name="Poorten T."/>
            <person name="Britton C."/>
            <person name="Davik J."/>
            <person name="Ashrafi H."/>
            <person name="Aiden E.L."/>
            <person name="Borodovsky M."/>
            <person name="Worthington M."/>
        </authorList>
    </citation>
    <scope>NUCLEOTIDE SEQUENCE [LARGE SCALE GENOMIC DNA]</scope>
    <source>
        <strain evidence="2">PI 553951</strain>
    </source>
</reference>
<name>A0AAW1W8E9_RUBAR</name>
<dbReference type="EMBL" id="JBEDUW010000006">
    <property type="protein sequence ID" value="KAK9920259.1"/>
    <property type="molecule type" value="Genomic_DNA"/>
</dbReference>
<evidence type="ECO:0000313" key="2">
    <source>
        <dbReference type="EMBL" id="KAK9920268.1"/>
    </source>
</evidence>
<proteinExistence type="predicted"/>
<evidence type="ECO:0008006" key="4">
    <source>
        <dbReference type="Google" id="ProtNLM"/>
    </source>
</evidence>
<keyword evidence="3" id="KW-1185">Reference proteome</keyword>
<comment type="caution">
    <text evidence="2">The sequence shown here is derived from an EMBL/GenBank/DDBJ whole genome shotgun (WGS) entry which is preliminary data.</text>
</comment>
<evidence type="ECO:0000313" key="1">
    <source>
        <dbReference type="EMBL" id="KAK9920259.1"/>
    </source>
</evidence>
<protein>
    <recommendedName>
        <fullName evidence="4">Late embryogenesis abundant protein LEA-2 subgroup domain-containing protein</fullName>
    </recommendedName>
</protein>
<gene>
    <name evidence="1" type="ORF">M0R45_028817</name>
    <name evidence="2" type="ORF">M0R45_028826</name>
</gene>
<evidence type="ECO:0000313" key="3">
    <source>
        <dbReference type="Proteomes" id="UP001457282"/>
    </source>
</evidence>
<sequence length="168" mass="19034">MIGKCAVHYEVTNASLTKFDLTGDSTFLDYNLTLNITLENPSPLNYNFNQLAAMPVFKNQTLNDMTNLSTSFYLEHETNAMFPVLFSGNSLVVFGAQEAFDFRNASVFDIVLKINSQYWAKSKKKKITFKQEMACYLKVPLNSNRTSSACDSFQITKCEETKLDIDVD</sequence>
<organism evidence="2 3">
    <name type="scientific">Rubus argutus</name>
    <name type="common">Southern blackberry</name>
    <dbReference type="NCBI Taxonomy" id="59490"/>
    <lineage>
        <taxon>Eukaryota</taxon>
        <taxon>Viridiplantae</taxon>
        <taxon>Streptophyta</taxon>
        <taxon>Embryophyta</taxon>
        <taxon>Tracheophyta</taxon>
        <taxon>Spermatophyta</taxon>
        <taxon>Magnoliopsida</taxon>
        <taxon>eudicotyledons</taxon>
        <taxon>Gunneridae</taxon>
        <taxon>Pentapetalae</taxon>
        <taxon>rosids</taxon>
        <taxon>fabids</taxon>
        <taxon>Rosales</taxon>
        <taxon>Rosaceae</taxon>
        <taxon>Rosoideae</taxon>
        <taxon>Rosoideae incertae sedis</taxon>
        <taxon>Rubus</taxon>
    </lineage>
</organism>
<accession>A0AAW1W8E9</accession>
<dbReference type="AlphaFoldDB" id="A0AAW1W8E9"/>
<dbReference type="EMBL" id="JBEDUW010000006">
    <property type="protein sequence ID" value="KAK9920268.1"/>
    <property type="molecule type" value="Genomic_DNA"/>
</dbReference>
<dbReference type="Proteomes" id="UP001457282">
    <property type="component" value="Unassembled WGS sequence"/>
</dbReference>